<dbReference type="SUPFAM" id="SSF56672">
    <property type="entry name" value="DNA/RNA polymerases"/>
    <property type="match status" value="1"/>
</dbReference>
<dbReference type="InterPro" id="IPR043502">
    <property type="entry name" value="DNA/RNA_pol_sf"/>
</dbReference>
<gene>
    <name evidence="2" type="ORF">OSB04_un000279</name>
</gene>
<keyword evidence="3" id="KW-1185">Reference proteome</keyword>
<evidence type="ECO:0000313" key="2">
    <source>
        <dbReference type="EMBL" id="KAJ9536527.1"/>
    </source>
</evidence>
<dbReference type="PANTHER" id="PTHR33116">
    <property type="entry name" value="REVERSE TRANSCRIPTASE ZINC-BINDING DOMAIN-CONTAINING PROTEIN-RELATED-RELATED"/>
    <property type="match status" value="1"/>
</dbReference>
<sequence length="294" mass="34410">MVDWGFLIRMLEGFGFHHVLIKWIKELVTTTSYSVMINGEQRGFFKGERGIRQGDPLSPYLFTLIMEGFSMIFKRCIQEAADFGYHPGCEGEVLPTLSEQPDSVQWVDVYGKPGSFSVSCAYASFDGVHQVVPWSKFVWFSGHIPKHAFCLWIACYKRHPTQDRMMNWKHDPPDWKCGLCGVCMDSHNHLFFECQFSSSVWNQIRINVDWMSAPSKWDDMLDLLATIPMRAFQFKQKLALAATVYALWRERNRRVFTDEKRNENRLIKEIMEDVLMRMAWKKLKKDTHQPDVDS</sequence>
<dbReference type="InterPro" id="IPR026960">
    <property type="entry name" value="RVT-Znf"/>
</dbReference>
<protein>
    <recommendedName>
        <fullName evidence="1">Reverse transcriptase zinc-binding domain-containing protein</fullName>
    </recommendedName>
</protein>
<proteinExistence type="predicted"/>
<dbReference type="Pfam" id="PF13966">
    <property type="entry name" value="zf-RVT"/>
    <property type="match status" value="1"/>
</dbReference>
<comment type="caution">
    <text evidence="2">The sequence shown here is derived from an EMBL/GenBank/DDBJ whole genome shotgun (WGS) entry which is preliminary data.</text>
</comment>
<evidence type="ECO:0000313" key="3">
    <source>
        <dbReference type="Proteomes" id="UP001172457"/>
    </source>
</evidence>
<dbReference type="EMBL" id="JARYMX010000017">
    <property type="protein sequence ID" value="KAJ9536527.1"/>
    <property type="molecule type" value="Genomic_DNA"/>
</dbReference>
<evidence type="ECO:0000259" key="1">
    <source>
        <dbReference type="Pfam" id="PF13966"/>
    </source>
</evidence>
<organism evidence="2 3">
    <name type="scientific">Centaurea solstitialis</name>
    <name type="common">yellow star-thistle</name>
    <dbReference type="NCBI Taxonomy" id="347529"/>
    <lineage>
        <taxon>Eukaryota</taxon>
        <taxon>Viridiplantae</taxon>
        <taxon>Streptophyta</taxon>
        <taxon>Embryophyta</taxon>
        <taxon>Tracheophyta</taxon>
        <taxon>Spermatophyta</taxon>
        <taxon>Magnoliopsida</taxon>
        <taxon>eudicotyledons</taxon>
        <taxon>Gunneridae</taxon>
        <taxon>Pentapetalae</taxon>
        <taxon>asterids</taxon>
        <taxon>campanulids</taxon>
        <taxon>Asterales</taxon>
        <taxon>Asteraceae</taxon>
        <taxon>Carduoideae</taxon>
        <taxon>Cardueae</taxon>
        <taxon>Centaureinae</taxon>
        <taxon>Centaurea</taxon>
    </lineage>
</organism>
<reference evidence="2" key="1">
    <citation type="submission" date="2023-03" db="EMBL/GenBank/DDBJ databases">
        <title>Chromosome-scale reference genome and RAD-based genetic map of yellow starthistle (Centaurea solstitialis) reveal putative structural variation and QTLs associated with invader traits.</title>
        <authorList>
            <person name="Reatini B."/>
            <person name="Cang F.A."/>
            <person name="Jiang Q."/>
            <person name="Mckibben M.T.W."/>
            <person name="Barker M.S."/>
            <person name="Rieseberg L.H."/>
            <person name="Dlugosch K.M."/>
        </authorList>
    </citation>
    <scope>NUCLEOTIDE SEQUENCE</scope>
    <source>
        <strain evidence="2">CAN-66</strain>
        <tissue evidence="2">Leaf</tissue>
    </source>
</reference>
<feature type="domain" description="Reverse transcriptase zinc-binding" evidence="1">
    <location>
        <begin position="116"/>
        <end position="201"/>
    </location>
</feature>
<accession>A0AA38VS21</accession>
<dbReference type="PANTHER" id="PTHR33116:SF84">
    <property type="entry name" value="RNA-DIRECTED DNA POLYMERASE"/>
    <property type="match status" value="1"/>
</dbReference>
<name>A0AA38VS21_9ASTR</name>
<dbReference type="AlphaFoldDB" id="A0AA38VS21"/>
<dbReference type="Proteomes" id="UP001172457">
    <property type="component" value="Unassembled WGS sequence"/>
</dbReference>